<gene>
    <name evidence="3" type="ORF">AA0117_g6217</name>
</gene>
<name>A0A4Q4NFB1_ALTAL</name>
<dbReference type="Proteomes" id="UP000291422">
    <property type="component" value="Unassembled WGS sequence"/>
</dbReference>
<reference evidence="4" key="1">
    <citation type="journal article" date="2019" name="bioRxiv">
        <title>Genomics, evolutionary history and diagnostics of the Alternaria alternata species group including apple and Asian pear pathotypes.</title>
        <authorList>
            <person name="Armitage A.D."/>
            <person name="Cockerton H.M."/>
            <person name="Sreenivasaprasad S."/>
            <person name="Woodhall J.W."/>
            <person name="Lane C.R."/>
            <person name="Harrison R.J."/>
            <person name="Clarkson J.P."/>
        </authorList>
    </citation>
    <scope>NUCLEOTIDE SEQUENCE [LARGE SCALE GENOMIC DNA]</scope>
    <source>
        <strain evidence="4">FERA 1177</strain>
    </source>
</reference>
<comment type="caution">
    <text evidence="3">The sequence shown here is derived from an EMBL/GenBank/DDBJ whole genome shotgun (WGS) entry which is preliminary data.</text>
</comment>
<accession>A0A4Q4NFB1</accession>
<dbReference type="PANTHER" id="PTHR35391">
    <property type="entry name" value="C2H2-TYPE DOMAIN-CONTAINING PROTEIN-RELATED"/>
    <property type="match status" value="1"/>
</dbReference>
<evidence type="ECO:0000259" key="2">
    <source>
        <dbReference type="Pfam" id="PF20233"/>
    </source>
</evidence>
<organism evidence="3 4">
    <name type="scientific">Alternaria alternata</name>
    <name type="common">Alternaria rot fungus</name>
    <name type="synonym">Torula alternata</name>
    <dbReference type="NCBI Taxonomy" id="5599"/>
    <lineage>
        <taxon>Eukaryota</taxon>
        <taxon>Fungi</taxon>
        <taxon>Dikarya</taxon>
        <taxon>Ascomycota</taxon>
        <taxon>Pezizomycotina</taxon>
        <taxon>Dothideomycetes</taxon>
        <taxon>Pleosporomycetidae</taxon>
        <taxon>Pleosporales</taxon>
        <taxon>Pleosporineae</taxon>
        <taxon>Pleosporaceae</taxon>
        <taxon>Alternaria</taxon>
        <taxon>Alternaria sect. Alternaria</taxon>
        <taxon>Alternaria alternata complex</taxon>
    </lineage>
</organism>
<dbReference type="AlphaFoldDB" id="A0A4Q4NFB1"/>
<dbReference type="PANTHER" id="PTHR35391:SF5">
    <property type="entry name" value="DUF6590 DOMAIN-CONTAINING PROTEIN"/>
    <property type="match status" value="1"/>
</dbReference>
<evidence type="ECO:0000313" key="4">
    <source>
        <dbReference type="Proteomes" id="UP000291422"/>
    </source>
</evidence>
<evidence type="ECO:0000256" key="1">
    <source>
        <dbReference type="SAM" id="MobiDB-lite"/>
    </source>
</evidence>
<dbReference type="EMBL" id="PDXD01000014">
    <property type="protein sequence ID" value="RYN75550.1"/>
    <property type="molecule type" value="Genomic_DNA"/>
</dbReference>
<feature type="compositionally biased region" description="Polar residues" evidence="1">
    <location>
        <begin position="207"/>
        <end position="219"/>
    </location>
</feature>
<sequence length="219" mass="24642">MGQTIQGTYDHTRPVPNSHFEPLDPSFYVRQGSFFQPGKVFSVLFSEGAGSTATTYNDSISLVKHGELVHSQIRRFVVVRKKKGFAYCVPIFTYGGQGTKKPGVVPREHAIVFSYGYQPMLLANETTLEKEPICVVMNPGEQALSTASRIFFGKQHPIEYNVKVKDLGYVHSDYLSRFLGYWAMEHQLGTMQDPQGVDEDEEHYNTPDATMQNYSQSVA</sequence>
<proteinExistence type="predicted"/>
<feature type="domain" description="DUF6590" evidence="2">
    <location>
        <begin position="33"/>
        <end position="179"/>
    </location>
</feature>
<dbReference type="Pfam" id="PF20233">
    <property type="entry name" value="DUF6590"/>
    <property type="match status" value="1"/>
</dbReference>
<dbReference type="InterPro" id="IPR046497">
    <property type="entry name" value="DUF6590"/>
</dbReference>
<dbReference type="VEuPathDB" id="FungiDB:CC77DRAFT_944176"/>
<evidence type="ECO:0000313" key="3">
    <source>
        <dbReference type="EMBL" id="RYN75550.1"/>
    </source>
</evidence>
<feature type="region of interest" description="Disordered" evidence="1">
    <location>
        <begin position="192"/>
        <end position="219"/>
    </location>
</feature>
<protein>
    <recommendedName>
        <fullName evidence="2">DUF6590 domain-containing protein</fullName>
    </recommendedName>
</protein>